<protein>
    <submittedName>
        <fullName evidence="1">Uncharacterized protein</fullName>
    </submittedName>
</protein>
<sequence>MPSQSQSQSRKFFLARRFGALLSFRSFAYRLRPLFPIELGNNLGQAGRAMLVLKFSRDGPKFLGRVLPASFHRFSSLFAPTHLSSAILERRQLGRPQSFELLLSFHAASRPESGPAPSPTIVPGLLHGLGGAACVHDSLQLSACHAHISVFQPLRCGIFQVFLRLTPPPHLHSLHRGQQ</sequence>
<name>A0A2J6S5J3_HYAVF</name>
<evidence type="ECO:0000313" key="2">
    <source>
        <dbReference type="Proteomes" id="UP000235786"/>
    </source>
</evidence>
<organism evidence="1 2">
    <name type="scientific">Hyaloscypha variabilis (strain UAMH 11265 / GT02V1 / F)</name>
    <name type="common">Meliniomyces variabilis</name>
    <dbReference type="NCBI Taxonomy" id="1149755"/>
    <lineage>
        <taxon>Eukaryota</taxon>
        <taxon>Fungi</taxon>
        <taxon>Dikarya</taxon>
        <taxon>Ascomycota</taxon>
        <taxon>Pezizomycotina</taxon>
        <taxon>Leotiomycetes</taxon>
        <taxon>Helotiales</taxon>
        <taxon>Hyaloscyphaceae</taxon>
        <taxon>Hyaloscypha</taxon>
        <taxon>Hyaloscypha variabilis</taxon>
    </lineage>
</organism>
<evidence type="ECO:0000313" key="1">
    <source>
        <dbReference type="EMBL" id="PMD46034.1"/>
    </source>
</evidence>
<dbReference type="EMBL" id="KZ613939">
    <property type="protein sequence ID" value="PMD46034.1"/>
    <property type="molecule type" value="Genomic_DNA"/>
</dbReference>
<proteinExistence type="predicted"/>
<reference evidence="1 2" key="1">
    <citation type="submission" date="2016-04" db="EMBL/GenBank/DDBJ databases">
        <title>A degradative enzymes factory behind the ericoid mycorrhizal symbiosis.</title>
        <authorList>
            <consortium name="DOE Joint Genome Institute"/>
            <person name="Martino E."/>
            <person name="Morin E."/>
            <person name="Grelet G."/>
            <person name="Kuo A."/>
            <person name="Kohler A."/>
            <person name="Daghino S."/>
            <person name="Barry K."/>
            <person name="Choi C."/>
            <person name="Cichocki N."/>
            <person name="Clum A."/>
            <person name="Copeland A."/>
            <person name="Hainaut M."/>
            <person name="Haridas S."/>
            <person name="Labutti K."/>
            <person name="Lindquist E."/>
            <person name="Lipzen A."/>
            <person name="Khouja H.-R."/>
            <person name="Murat C."/>
            <person name="Ohm R."/>
            <person name="Olson A."/>
            <person name="Spatafora J."/>
            <person name="Veneault-Fourrey C."/>
            <person name="Henrissat B."/>
            <person name="Grigoriev I."/>
            <person name="Martin F."/>
            <person name="Perotto S."/>
        </authorList>
    </citation>
    <scope>NUCLEOTIDE SEQUENCE [LARGE SCALE GENOMIC DNA]</scope>
    <source>
        <strain evidence="1 2">F</strain>
    </source>
</reference>
<accession>A0A2J6S5J3</accession>
<keyword evidence="2" id="KW-1185">Reference proteome</keyword>
<gene>
    <name evidence="1" type="ORF">L207DRAFT_204854</name>
</gene>
<dbReference type="AlphaFoldDB" id="A0A2J6S5J3"/>
<dbReference type="Proteomes" id="UP000235786">
    <property type="component" value="Unassembled WGS sequence"/>
</dbReference>